<evidence type="ECO:0000259" key="2">
    <source>
        <dbReference type="Pfam" id="PF02151"/>
    </source>
</evidence>
<feature type="domain" description="UVR" evidence="2">
    <location>
        <begin position="281"/>
        <end position="310"/>
    </location>
</feature>
<gene>
    <name evidence="3" type="ORF">MNBD_PLANCTO03-360</name>
</gene>
<evidence type="ECO:0000313" key="3">
    <source>
        <dbReference type="EMBL" id="VAX39934.1"/>
    </source>
</evidence>
<protein>
    <recommendedName>
        <fullName evidence="2">UVR domain-containing protein</fullName>
    </recommendedName>
</protein>
<accession>A0A3B1DUX8</accession>
<name>A0A3B1DUX8_9ZZZZ</name>
<reference evidence="3" key="1">
    <citation type="submission" date="2018-06" db="EMBL/GenBank/DDBJ databases">
        <authorList>
            <person name="Zhirakovskaya E."/>
        </authorList>
    </citation>
    <scope>NUCLEOTIDE SEQUENCE</scope>
</reference>
<feature type="compositionally biased region" description="Acidic residues" evidence="1">
    <location>
        <begin position="126"/>
        <end position="136"/>
    </location>
</feature>
<dbReference type="InterPro" id="IPR001943">
    <property type="entry name" value="UVR_dom"/>
</dbReference>
<organism evidence="3">
    <name type="scientific">hydrothermal vent metagenome</name>
    <dbReference type="NCBI Taxonomy" id="652676"/>
    <lineage>
        <taxon>unclassified sequences</taxon>
        <taxon>metagenomes</taxon>
        <taxon>ecological metagenomes</taxon>
    </lineage>
</organism>
<evidence type="ECO:0000256" key="1">
    <source>
        <dbReference type="SAM" id="MobiDB-lite"/>
    </source>
</evidence>
<sequence>MNVDITEILSQWPFEPGKINVRLIEGDDGEQKIQVRLDLGILQMELDGRPDGVRPHGFDSLLEYYESQLDQTMRGGEPPFDSEPPLEPNDLPTGEGSQADRSEEDPAVAGAAENQGEVAEPHMSDNDSEFAEDENEPGQNGTPFVLTPEDCRALREEAVQYYHRYVSLLVLEDFDRVIRDTTRNLRLLDLCNEYAQAEEDRMLLEQFRPYITMMRARALASQALRDNETKAALHAIDEGIEALRHYYSNQDASDEFDSSNEVQALRGMRDSLIPKLPVSLKSELRQRLQRAIEDENYELASILRDELKMLPD</sequence>
<feature type="region of interest" description="Disordered" evidence="1">
    <location>
        <begin position="72"/>
        <end position="145"/>
    </location>
</feature>
<dbReference type="AlphaFoldDB" id="A0A3B1DUX8"/>
<proteinExistence type="predicted"/>
<dbReference type="EMBL" id="UOGK01000307">
    <property type="protein sequence ID" value="VAX39934.1"/>
    <property type="molecule type" value="Genomic_DNA"/>
</dbReference>
<dbReference type="Pfam" id="PF02151">
    <property type="entry name" value="UVR"/>
    <property type="match status" value="1"/>
</dbReference>